<organism evidence="3 4">
    <name type="scientific">Caulobacter segnis</name>
    <dbReference type="NCBI Taxonomy" id="88688"/>
    <lineage>
        <taxon>Bacteria</taxon>
        <taxon>Pseudomonadati</taxon>
        <taxon>Pseudomonadota</taxon>
        <taxon>Alphaproteobacteria</taxon>
        <taxon>Caulobacterales</taxon>
        <taxon>Caulobacteraceae</taxon>
        <taxon>Caulobacter</taxon>
    </lineage>
</organism>
<proteinExistence type="predicted"/>
<dbReference type="EMBL" id="CP096040">
    <property type="protein sequence ID" value="USQ96039.1"/>
    <property type="molecule type" value="Genomic_DNA"/>
</dbReference>
<keyword evidence="1 2" id="KW-0732">Signal</keyword>
<evidence type="ECO:0000256" key="1">
    <source>
        <dbReference type="ARBA" id="ARBA00022729"/>
    </source>
</evidence>
<name>A0ABY4ZUH8_9CAUL</name>
<reference evidence="3 4" key="1">
    <citation type="submission" date="2022-04" db="EMBL/GenBank/DDBJ databases">
        <title>Genome sequence of soybean root-associated Caulobacter segnis RL271.</title>
        <authorList>
            <person name="Longley R."/>
            <person name="Bonito G."/>
            <person name="Trigodet F."/>
            <person name="Crosson S."/>
            <person name="Fiebig A."/>
        </authorList>
    </citation>
    <scope>NUCLEOTIDE SEQUENCE [LARGE SCALE GENOMIC DNA]</scope>
    <source>
        <strain evidence="3 4">RL271</strain>
    </source>
</reference>
<dbReference type="PANTHER" id="PTHR35869">
    <property type="entry name" value="OUTER-MEMBRANE LIPOPROTEIN CARRIER PROTEIN"/>
    <property type="match status" value="1"/>
</dbReference>
<feature type="chain" id="PRO_5045464929" evidence="2">
    <location>
        <begin position="23"/>
        <end position="212"/>
    </location>
</feature>
<feature type="signal peptide" evidence="2">
    <location>
        <begin position="1"/>
        <end position="22"/>
    </location>
</feature>
<evidence type="ECO:0000313" key="4">
    <source>
        <dbReference type="Proteomes" id="UP001057520"/>
    </source>
</evidence>
<accession>A0ABY4ZUH8</accession>
<dbReference type="Pfam" id="PF03548">
    <property type="entry name" value="LolA"/>
    <property type="match status" value="1"/>
</dbReference>
<dbReference type="InterPro" id="IPR006311">
    <property type="entry name" value="TAT_signal"/>
</dbReference>
<dbReference type="InterPro" id="IPR029046">
    <property type="entry name" value="LolA/LolB/LppX"/>
</dbReference>
<sequence length="212" mass="22926">MTNRRFLLAAGLAAAIASPAFAQTAPVPAKLTAEQQALLNKATAYIQGLSSAKGRFVQTDARGTQTQGTFYLQRPGKARFAYDPPAGLLVVSNGNNVNIFDSRLKTYESYPLSKTPLNLLLAREVRLDRGVVITEIRPLADGFTIVAQDAKRQALGKISLDFSNGPIALMGWTVTDIKGGQIRVRLADFAETGALDPKLFVLTDPRRKVGRP</sequence>
<dbReference type="PANTHER" id="PTHR35869:SF1">
    <property type="entry name" value="OUTER-MEMBRANE LIPOPROTEIN CARRIER PROTEIN"/>
    <property type="match status" value="1"/>
</dbReference>
<evidence type="ECO:0000256" key="2">
    <source>
        <dbReference type="SAM" id="SignalP"/>
    </source>
</evidence>
<evidence type="ECO:0000313" key="3">
    <source>
        <dbReference type="EMBL" id="USQ96039.1"/>
    </source>
</evidence>
<dbReference type="Gene3D" id="2.50.20.10">
    <property type="entry name" value="Lipoprotein localisation LolA/LolB/LppX"/>
    <property type="match status" value="1"/>
</dbReference>
<dbReference type="Proteomes" id="UP001057520">
    <property type="component" value="Chromosome"/>
</dbReference>
<dbReference type="SUPFAM" id="SSF89392">
    <property type="entry name" value="Prokaryotic lipoproteins and lipoprotein localization factors"/>
    <property type="match status" value="1"/>
</dbReference>
<dbReference type="PROSITE" id="PS51318">
    <property type="entry name" value="TAT"/>
    <property type="match status" value="1"/>
</dbReference>
<gene>
    <name evidence="3" type="ORF">MZV50_00055</name>
</gene>
<protein>
    <submittedName>
        <fullName evidence="3">Outer membrane lipoprotein carrier protein LolA</fullName>
    </submittedName>
</protein>
<keyword evidence="4" id="KW-1185">Reference proteome</keyword>
<dbReference type="CDD" id="cd16325">
    <property type="entry name" value="LolA"/>
    <property type="match status" value="1"/>
</dbReference>
<keyword evidence="3" id="KW-0449">Lipoprotein</keyword>
<dbReference type="InterPro" id="IPR004564">
    <property type="entry name" value="OM_lipoprot_carrier_LolA-like"/>
</dbReference>